<evidence type="ECO:0000313" key="3">
    <source>
        <dbReference type="Proteomes" id="UP001059596"/>
    </source>
</evidence>
<reference evidence="2" key="1">
    <citation type="journal article" date="2023" name="Genome Biol. Evol.">
        <title>Long-read-based Genome Assembly of Drosophila gunungcola Reveals Fewer Chemosensory Genes in Flower-breeding Species.</title>
        <authorList>
            <person name="Negi A."/>
            <person name="Liao B.Y."/>
            <person name="Yeh S.D."/>
        </authorList>
    </citation>
    <scope>NUCLEOTIDE SEQUENCE</scope>
    <source>
        <strain evidence="2">Sukarami</strain>
    </source>
</reference>
<gene>
    <name evidence="2" type="ORF">M5D96_009074</name>
</gene>
<sequence length="68" mass="7511">MNWTRVLLIGLTALALTFLEVASLSLDPDRLRVGALAGPSRDWKSRLLCPCPRSTSMSMYMSMSTFSS</sequence>
<keyword evidence="1" id="KW-0732">Signal</keyword>
<dbReference type="Proteomes" id="UP001059596">
    <property type="component" value="Unassembled WGS sequence"/>
</dbReference>
<proteinExistence type="predicted"/>
<organism evidence="2 3">
    <name type="scientific">Drosophila gunungcola</name>
    <name type="common">fruit fly</name>
    <dbReference type="NCBI Taxonomy" id="103775"/>
    <lineage>
        <taxon>Eukaryota</taxon>
        <taxon>Metazoa</taxon>
        <taxon>Ecdysozoa</taxon>
        <taxon>Arthropoda</taxon>
        <taxon>Hexapoda</taxon>
        <taxon>Insecta</taxon>
        <taxon>Pterygota</taxon>
        <taxon>Neoptera</taxon>
        <taxon>Endopterygota</taxon>
        <taxon>Diptera</taxon>
        <taxon>Brachycera</taxon>
        <taxon>Muscomorpha</taxon>
        <taxon>Ephydroidea</taxon>
        <taxon>Drosophilidae</taxon>
        <taxon>Drosophila</taxon>
        <taxon>Sophophora</taxon>
    </lineage>
</organism>
<name>A0A9P9YK09_9MUSC</name>
<feature type="chain" id="PRO_5040357561" evidence="1">
    <location>
        <begin position="24"/>
        <end position="68"/>
    </location>
</feature>
<keyword evidence="3" id="KW-1185">Reference proteome</keyword>
<accession>A0A9P9YK09</accession>
<evidence type="ECO:0000256" key="1">
    <source>
        <dbReference type="SAM" id="SignalP"/>
    </source>
</evidence>
<comment type="caution">
    <text evidence="2">The sequence shown here is derived from an EMBL/GenBank/DDBJ whole genome shotgun (WGS) entry which is preliminary data.</text>
</comment>
<feature type="signal peptide" evidence="1">
    <location>
        <begin position="1"/>
        <end position="23"/>
    </location>
</feature>
<protein>
    <submittedName>
        <fullName evidence="2">Uncharacterized protein</fullName>
    </submittedName>
</protein>
<dbReference type="EMBL" id="JAMKOV010000009">
    <property type="protein sequence ID" value="KAI8038033.1"/>
    <property type="molecule type" value="Genomic_DNA"/>
</dbReference>
<evidence type="ECO:0000313" key="2">
    <source>
        <dbReference type="EMBL" id="KAI8038033.1"/>
    </source>
</evidence>
<dbReference type="AlphaFoldDB" id="A0A9P9YK09"/>